<dbReference type="GO" id="GO:0004222">
    <property type="term" value="F:metalloendopeptidase activity"/>
    <property type="evidence" value="ECO:0007669"/>
    <property type="project" value="UniProtKB-UniRule"/>
</dbReference>
<evidence type="ECO:0000256" key="7">
    <source>
        <dbReference type="ARBA" id="ARBA00022801"/>
    </source>
</evidence>
<dbReference type="Gene3D" id="3.10.170.20">
    <property type="match status" value="1"/>
</dbReference>
<evidence type="ECO:0000256" key="4">
    <source>
        <dbReference type="ARBA" id="ARBA00022670"/>
    </source>
</evidence>
<dbReference type="OrthoDB" id="10266053at2759"/>
<evidence type="ECO:0000256" key="6">
    <source>
        <dbReference type="ARBA" id="ARBA00022729"/>
    </source>
</evidence>
<keyword evidence="7 17" id="KW-0378">Hydrolase</keyword>
<evidence type="ECO:0000256" key="2">
    <source>
        <dbReference type="ARBA" id="ARBA00004370"/>
    </source>
</evidence>
<organism evidence="18 19">
    <name type="scientific">Strigomonas culicis</name>
    <dbReference type="NCBI Taxonomy" id="28005"/>
    <lineage>
        <taxon>Eukaryota</taxon>
        <taxon>Discoba</taxon>
        <taxon>Euglenozoa</taxon>
        <taxon>Kinetoplastea</taxon>
        <taxon>Metakinetoplastina</taxon>
        <taxon>Trypanosomatida</taxon>
        <taxon>Trypanosomatidae</taxon>
        <taxon>Strigomonadinae</taxon>
        <taxon>Strigomonas</taxon>
    </lineage>
</organism>
<evidence type="ECO:0000256" key="1">
    <source>
        <dbReference type="ARBA" id="ARBA00001249"/>
    </source>
</evidence>
<comment type="similarity">
    <text evidence="3 17">Belongs to the peptidase M8 family.</text>
</comment>
<feature type="binding site" evidence="16">
    <location>
        <position position="304"/>
    </location>
    <ligand>
        <name>Zn(2+)</name>
        <dbReference type="ChEBI" id="CHEBI:29105"/>
        <note>catalytic</note>
    </ligand>
</feature>
<feature type="active site" evidence="15">
    <location>
        <position position="225"/>
    </location>
</feature>
<dbReference type="PANTHER" id="PTHR10942">
    <property type="entry name" value="LEISHMANOLYSIN-LIKE PEPTIDASE"/>
    <property type="match status" value="1"/>
</dbReference>
<dbReference type="GO" id="GO:0016020">
    <property type="term" value="C:membrane"/>
    <property type="evidence" value="ECO:0007669"/>
    <property type="project" value="UniProtKB-SubCell"/>
</dbReference>
<evidence type="ECO:0000256" key="11">
    <source>
        <dbReference type="ARBA" id="ARBA00023136"/>
    </source>
</evidence>
<keyword evidence="14" id="KW-0325">Glycoprotein</keyword>
<evidence type="ECO:0000256" key="13">
    <source>
        <dbReference type="ARBA" id="ARBA00023157"/>
    </source>
</evidence>
<reference evidence="18 19" key="1">
    <citation type="journal article" date="2013" name="PLoS ONE">
        <title>Predicting the Proteins of Angomonas deanei, Strigomonas culicis and Their Respective Endosymbionts Reveals New Aspects of the Trypanosomatidae Family.</title>
        <authorList>
            <person name="Motta M.C."/>
            <person name="Martins A.C."/>
            <person name="de Souza S.S."/>
            <person name="Catta-Preta C.M."/>
            <person name="Silva R."/>
            <person name="Klein C.C."/>
            <person name="de Almeida L.G."/>
            <person name="de Lima Cunha O."/>
            <person name="Ciapina L.P."/>
            <person name="Brocchi M."/>
            <person name="Colabardini A.C."/>
            <person name="de Araujo Lima B."/>
            <person name="Machado C.R."/>
            <person name="de Almeida Soares C.M."/>
            <person name="Probst C.M."/>
            <person name="de Menezes C.B."/>
            <person name="Thompson C.E."/>
            <person name="Bartholomeu D.C."/>
            <person name="Gradia D.F."/>
            <person name="Pavoni D.P."/>
            <person name="Grisard E.C."/>
            <person name="Fantinatti-Garboggini F."/>
            <person name="Marchini F.K."/>
            <person name="Rodrigues-Luiz G.F."/>
            <person name="Wagner G."/>
            <person name="Goldman G.H."/>
            <person name="Fietto J.L."/>
            <person name="Elias M.C."/>
            <person name="Goldman M.H."/>
            <person name="Sagot M.F."/>
            <person name="Pereira M."/>
            <person name="Stoco P.H."/>
            <person name="de Mendonca-Neto R.P."/>
            <person name="Teixeira S.M."/>
            <person name="Maciel T.E."/>
            <person name="de Oliveira Mendes T.A."/>
            <person name="Urmenyi T.P."/>
            <person name="de Souza W."/>
            <person name="Schenkman S."/>
            <person name="de Vasconcelos A.T."/>
        </authorList>
    </citation>
    <scope>NUCLEOTIDE SEQUENCE [LARGE SCALE GENOMIC DNA]</scope>
</reference>
<evidence type="ECO:0000256" key="14">
    <source>
        <dbReference type="ARBA" id="ARBA00023180"/>
    </source>
</evidence>
<proteinExistence type="inferred from homology"/>
<name>S9U409_9TRYP</name>
<keyword evidence="5 16" id="KW-0479">Metal-binding</keyword>
<evidence type="ECO:0000256" key="15">
    <source>
        <dbReference type="PIRSR" id="PIRSR601577-1"/>
    </source>
</evidence>
<evidence type="ECO:0000256" key="9">
    <source>
        <dbReference type="ARBA" id="ARBA00022889"/>
    </source>
</evidence>
<evidence type="ECO:0000256" key="5">
    <source>
        <dbReference type="ARBA" id="ARBA00022723"/>
    </source>
</evidence>
<feature type="binding site" evidence="16">
    <location>
        <position position="228"/>
    </location>
    <ligand>
        <name>Zn(2+)</name>
        <dbReference type="ChEBI" id="CHEBI:29105"/>
        <note>catalytic</note>
    </ligand>
</feature>
<feature type="binding site" evidence="16">
    <location>
        <position position="224"/>
    </location>
    <ligand>
        <name>Zn(2+)</name>
        <dbReference type="ChEBI" id="CHEBI:29105"/>
        <note>catalytic</note>
    </ligand>
</feature>
<keyword evidence="12" id="KW-0865">Zymogen</keyword>
<dbReference type="GO" id="GO:0046872">
    <property type="term" value="F:metal ion binding"/>
    <property type="evidence" value="ECO:0007669"/>
    <property type="project" value="UniProtKB-KW"/>
</dbReference>
<feature type="signal peptide" evidence="17">
    <location>
        <begin position="1"/>
        <end position="24"/>
    </location>
</feature>
<keyword evidence="19" id="KW-1185">Reference proteome</keyword>
<dbReference type="PANTHER" id="PTHR10942:SF0">
    <property type="entry name" value="LEISHMANOLYSIN-LIKE PEPTIDASE"/>
    <property type="match status" value="1"/>
</dbReference>
<comment type="subcellular location">
    <subcellularLocation>
        <location evidence="2">Membrane</location>
    </subcellularLocation>
</comment>
<dbReference type="GO" id="GO:0007155">
    <property type="term" value="P:cell adhesion"/>
    <property type="evidence" value="ECO:0007669"/>
    <property type="project" value="UniProtKB-KW"/>
</dbReference>
<feature type="chain" id="PRO_5023961985" description="Leishmanolysin-like peptidase" evidence="17">
    <location>
        <begin position="25"/>
        <end position="616"/>
    </location>
</feature>
<keyword evidence="10 16" id="KW-0482">Metalloprotease</keyword>
<dbReference type="EMBL" id="ATMH01007592">
    <property type="protein sequence ID" value="EPY23648.1"/>
    <property type="molecule type" value="Genomic_DNA"/>
</dbReference>
<dbReference type="Gene3D" id="2.10.55.10">
    <property type="entry name" value="Leishmanolysin domain 3"/>
    <property type="match status" value="1"/>
</dbReference>
<dbReference type="InterPro" id="IPR001577">
    <property type="entry name" value="Peptidase_M8"/>
</dbReference>
<dbReference type="Pfam" id="PF01457">
    <property type="entry name" value="Peptidase_M8"/>
    <property type="match status" value="1"/>
</dbReference>
<gene>
    <name evidence="18" type="ORF">STCU_07592</name>
</gene>
<keyword evidence="13" id="KW-1015">Disulfide bond</keyword>
<dbReference type="FunFam" id="3.90.132.10:FF:000001">
    <property type="entry name" value="leishmanolysin-like peptidase isoform X2"/>
    <property type="match status" value="1"/>
</dbReference>
<dbReference type="SUPFAM" id="SSF55486">
    <property type="entry name" value="Metalloproteases ('zincins'), catalytic domain"/>
    <property type="match status" value="1"/>
</dbReference>
<comment type="caution">
    <text evidence="18">The sequence shown here is derived from an EMBL/GenBank/DDBJ whole genome shotgun (WGS) entry which is preliminary data.</text>
</comment>
<evidence type="ECO:0000256" key="8">
    <source>
        <dbReference type="ARBA" id="ARBA00022833"/>
    </source>
</evidence>
<keyword evidence="4 17" id="KW-0645">Protease</keyword>
<dbReference type="AlphaFoldDB" id="S9U409"/>
<sequence>MNFNSFIFIVLFGVLLFINQQAAAHDEGIVYTCEHDRLNITLDQLPTTTVKMANPSPKPMNQSARTAELLEDSSKRKLQFKVIASLDIICTRVGEVITYSGTQITCGEDDVLTADKNDTLWATFDSAAAFLSAGLWSEPTASITVPVNACTSVNNVAMEVTDADFVVIVSAVPSTTSGASTLAWGTPCARTGTTPNRPIIGMINFIPSALPSSATELQKRVAAHEISHALGFLSLYSTAQNYYDLDGTYKSGGTQEVYRSGLQQTVRLVSTPRVLAAARAHFGCDTLDGVEIEDSGGSGTAGAHWKGRIFYEEALVGVISSAILFYSSVTLAYFEDLGFYTANYGVAEDNYLFGYKKGCDFLYQTCKSNTDNGIADEYCFVEDSSSKQRCSYDRFAVGRCDVKTYSSIDSQFQYFSTATLGGLPTMDYCPVISSYSNANCLVSSEVLMNFNGHEYGLTSRCFESTLVTSGYPNLGKGPRCILTTCTPEGQVLLRIQGQTVECPADGSEGKANTTLLYGIHGTIQCPNATVVCLGRNASGVSDMATAVSTPTRHPCETRLLGAAQVRVLRGPIDRLQGQEPVELVPPVWHVRSGGGELPRPGLLELFPIACARHAGS</sequence>
<keyword evidence="8 16" id="KW-0862">Zinc</keyword>
<keyword evidence="11" id="KW-0472">Membrane</keyword>
<evidence type="ECO:0000256" key="17">
    <source>
        <dbReference type="RuleBase" id="RU366077"/>
    </source>
</evidence>
<comment type="cofactor">
    <cofactor evidence="16 17">
        <name>Zn(2+)</name>
        <dbReference type="ChEBI" id="CHEBI:29105"/>
    </cofactor>
    <text evidence="16 17">Binds 1 zinc ion per subunit.</text>
</comment>
<evidence type="ECO:0000256" key="3">
    <source>
        <dbReference type="ARBA" id="ARBA00005860"/>
    </source>
</evidence>
<dbReference type="GO" id="GO:0006508">
    <property type="term" value="P:proteolysis"/>
    <property type="evidence" value="ECO:0007669"/>
    <property type="project" value="UniProtKB-KW"/>
</dbReference>
<evidence type="ECO:0000256" key="12">
    <source>
        <dbReference type="ARBA" id="ARBA00023145"/>
    </source>
</evidence>
<protein>
    <recommendedName>
        <fullName evidence="17">Leishmanolysin-like peptidase</fullName>
        <ecNumber evidence="17">3.4.24.-</ecNumber>
    </recommendedName>
</protein>
<evidence type="ECO:0000256" key="16">
    <source>
        <dbReference type="PIRSR" id="PIRSR601577-2"/>
    </source>
</evidence>
<comment type="catalytic activity">
    <reaction evidence="1">
        <text>Preference for hydrophobic residues at P1 and P1' and basic residues at P2' and P3'. A model nonapeptide is cleaved at -Ala-Tyr-|-Leu-Lys-Lys-.</text>
        <dbReference type="EC" id="3.4.24.36"/>
    </reaction>
</comment>
<accession>S9U409</accession>
<dbReference type="EC" id="3.4.24.-" evidence="17"/>
<evidence type="ECO:0000313" key="18">
    <source>
        <dbReference type="EMBL" id="EPY23648.1"/>
    </source>
</evidence>
<dbReference type="Gene3D" id="3.90.132.10">
    <property type="entry name" value="Leishmanolysin , domain 2"/>
    <property type="match status" value="1"/>
</dbReference>
<dbReference type="Proteomes" id="UP000015354">
    <property type="component" value="Unassembled WGS sequence"/>
</dbReference>
<keyword evidence="9" id="KW-0130">Cell adhesion</keyword>
<evidence type="ECO:0000313" key="19">
    <source>
        <dbReference type="Proteomes" id="UP000015354"/>
    </source>
</evidence>
<evidence type="ECO:0000256" key="10">
    <source>
        <dbReference type="ARBA" id="ARBA00023049"/>
    </source>
</evidence>
<keyword evidence="6 17" id="KW-0732">Signal</keyword>
<dbReference type="GO" id="GO:0005737">
    <property type="term" value="C:cytoplasm"/>
    <property type="evidence" value="ECO:0007669"/>
    <property type="project" value="TreeGrafter"/>
</dbReference>